<organism evidence="2 3">
    <name type="scientific">Pseudomonas luteola</name>
    <dbReference type="NCBI Taxonomy" id="47886"/>
    <lineage>
        <taxon>Bacteria</taxon>
        <taxon>Pseudomonadati</taxon>
        <taxon>Pseudomonadota</taxon>
        <taxon>Gammaproteobacteria</taxon>
        <taxon>Pseudomonadales</taxon>
        <taxon>Pseudomonadaceae</taxon>
        <taxon>Pseudomonas</taxon>
    </lineage>
</organism>
<reference evidence="2 3" key="1">
    <citation type="submission" date="2018-06" db="EMBL/GenBank/DDBJ databases">
        <authorList>
            <consortium name="Pathogen Informatics"/>
            <person name="Doyle S."/>
        </authorList>
    </citation>
    <scope>NUCLEOTIDE SEQUENCE [LARGE SCALE GENOMIC DNA]</scope>
    <source>
        <strain evidence="2 3">NCTC11842</strain>
    </source>
</reference>
<dbReference type="InterPro" id="IPR043129">
    <property type="entry name" value="ATPase_NBD"/>
</dbReference>
<proteinExistence type="predicted"/>
<evidence type="ECO:0000313" key="3">
    <source>
        <dbReference type="Proteomes" id="UP000250443"/>
    </source>
</evidence>
<gene>
    <name evidence="2" type="ORF">NCTC11842_04332</name>
</gene>
<dbReference type="SUPFAM" id="SSF53067">
    <property type="entry name" value="Actin-like ATPase domain"/>
    <property type="match status" value="1"/>
</dbReference>
<dbReference type="EMBL" id="UAUF01000014">
    <property type="protein sequence ID" value="SPZ12198.1"/>
    <property type="molecule type" value="Genomic_DNA"/>
</dbReference>
<feature type="transmembrane region" description="Helical" evidence="1">
    <location>
        <begin position="206"/>
        <end position="227"/>
    </location>
</feature>
<evidence type="ECO:0000256" key="1">
    <source>
        <dbReference type="SAM" id="Phobius"/>
    </source>
</evidence>
<keyword evidence="1" id="KW-0812">Transmembrane</keyword>
<dbReference type="PANTHER" id="PTHR40278">
    <property type="entry name" value="DNA UTILIZATION PROTEIN HOFN"/>
    <property type="match status" value="1"/>
</dbReference>
<protein>
    <submittedName>
        <fullName evidence="2">Putative general secretion pathway protein L</fullName>
    </submittedName>
</protein>
<dbReference type="Pfam" id="PF05137">
    <property type="entry name" value="PilN"/>
    <property type="match status" value="1"/>
</dbReference>
<dbReference type="Gene3D" id="3.30.420.380">
    <property type="match status" value="1"/>
</dbReference>
<keyword evidence="1" id="KW-1133">Transmembrane helix</keyword>
<sequence>MKTIRLEWPNSLRPAVNAFQAQWHASVFPRFFNWWFTELRACLPPRLRSLFERSEHEQIIRWDNEEAWLHSAEGKHPLTSADSLGTERCVLLLSPRQALVRTINLPAGAAQDVMAAVAFEMDRHTPFKASQVYYAVRRWPSQPKQPLRVTVATVLKDRLDPLLERLQAQGIRPDEIDVQQPEGGRLGINLLPSERRQLRKNPRRQLNIGLAVLAIALTFAAMQVWLYNRAVALEAMRHEVSQLRAGAQEIESLRQQIQNGLGATRYLTERKAGTPPLSVMLSELTQCLPKDTWLTELSVEGDGQVNLAGQSQKAGALIGEMKNCHSLTGAQFQGVIQPDENTKKERFYLLAHLRREEASNAPVTDTP</sequence>
<dbReference type="InterPro" id="IPR052534">
    <property type="entry name" value="Extracell_DNA_Util/SecSys_Comp"/>
</dbReference>
<dbReference type="RefSeq" id="WP_010796078.1">
    <property type="nucleotide sequence ID" value="NZ_CP069262.1"/>
</dbReference>
<dbReference type="AlphaFoldDB" id="A0A2X2CVV4"/>
<evidence type="ECO:0000313" key="2">
    <source>
        <dbReference type="EMBL" id="SPZ12198.1"/>
    </source>
</evidence>
<keyword evidence="1" id="KW-0472">Membrane</keyword>
<dbReference type="InterPro" id="IPR007813">
    <property type="entry name" value="PilN"/>
</dbReference>
<dbReference type="Proteomes" id="UP000250443">
    <property type="component" value="Unassembled WGS sequence"/>
</dbReference>
<name>A0A2X2CVV4_PSELU</name>
<dbReference type="PANTHER" id="PTHR40278:SF1">
    <property type="entry name" value="DNA UTILIZATION PROTEIN HOFN"/>
    <property type="match status" value="1"/>
</dbReference>
<accession>A0A2X2CVV4</accession>